<dbReference type="AlphaFoldDB" id="A0A8S4Q4L7"/>
<feature type="compositionally biased region" description="Polar residues" evidence="1">
    <location>
        <begin position="173"/>
        <end position="190"/>
    </location>
</feature>
<evidence type="ECO:0000313" key="3">
    <source>
        <dbReference type="Proteomes" id="UP000749559"/>
    </source>
</evidence>
<evidence type="ECO:0000256" key="1">
    <source>
        <dbReference type="SAM" id="MobiDB-lite"/>
    </source>
</evidence>
<gene>
    <name evidence="2" type="ORF">OFUS_LOCUS22918</name>
</gene>
<sequence length="235" mass="26072">GTPIRRTSNSSPGSPLVEALNLDFVDPIQSLGKEVELDNSQLQLLATSCPTLNDQQLNVTSATQTDDLTNGNTLPPYGIYHRAQDWDLSNSSSASGVLDIEGSTEASPRRHRGDHSLKPKDYSLRSKDKSRRSHKRKLQRARYVECTDYQGNVIHRELSSERRSSFKTAIEKGQSQESSFSVSLDTYSPESSHHSGDITPDPKETFHCVSDPTIVDANPDTVDQSQAWQITNEDN</sequence>
<dbReference type="EMBL" id="CAIIXF020000011">
    <property type="protein sequence ID" value="CAH1798833.1"/>
    <property type="molecule type" value="Genomic_DNA"/>
</dbReference>
<accession>A0A8S4Q4L7</accession>
<feature type="compositionally biased region" description="Basic residues" evidence="1">
    <location>
        <begin position="128"/>
        <end position="140"/>
    </location>
</feature>
<keyword evidence="3" id="KW-1185">Reference proteome</keyword>
<feature type="compositionally biased region" description="Basic and acidic residues" evidence="1">
    <location>
        <begin position="191"/>
        <end position="206"/>
    </location>
</feature>
<dbReference type="Proteomes" id="UP000749559">
    <property type="component" value="Unassembled WGS sequence"/>
</dbReference>
<evidence type="ECO:0000313" key="2">
    <source>
        <dbReference type="EMBL" id="CAH1798833.1"/>
    </source>
</evidence>
<feature type="non-terminal residue" evidence="2">
    <location>
        <position position="235"/>
    </location>
</feature>
<proteinExistence type="predicted"/>
<comment type="caution">
    <text evidence="2">The sequence shown here is derived from an EMBL/GenBank/DDBJ whole genome shotgun (WGS) entry which is preliminary data.</text>
</comment>
<feature type="compositionally biased region" description="Basic and acidic residues" evidence="1">
    <location>
        <begin position="114"/>
        <end position="127"/>
    </location>
</feature>
<feature type="compositionally biased region" description="Polar residues" evidence="1">
    <location>
        <begin position="221"/>
        <end position="235"/>
    </location>
</feature>
<organism evidence="2 3">
    <name type="scientific">Owenia fusiformis</name>
    <name type="common">Polychaete worm</name>
    <dbReference type="NCBI Taxonomy" id="6347"/>
    <lineage>
        <taxon>Eukaryota</taxon>
        <taxon>Metazoa</taxon>
        <taxon>Spiralia</taxon>
        <taxon>Lophotrochozoa</taxon>
        <taxon>Annelida</taxon>
        <taxon>Polychaeta</taxon>
        <taxon>Sedentaria</taxon>
        <taxon>Canalipalpata</taxon>
        <taxon>Sabellida</taxon>
        <taxon>Oweniida</taxon>
        <taxon>Oweniidae</taxon>
        <taxon>Owenia</taxon>
    </lineage>
</organism>
<reference evidence="2" key="1">
    <citation type="submission" date="2022-03" db="EMBL/GenBank/DDBJ databases">
        <authorList>
            <person name="Martin C."/>
        </authorList>
    </citation>
    <scope>NUCLEOTIDE SEQUENCE</scope>
</reference>
<feature type="region of interest" description="Disordered" evidence="1">
    <location>
        <begin position="90"/>
        <end position="140"/>
    </location>
</feature>
<protein>
    <submittedName>
        <fullName evidence="2">Uncharacterized protein</fullName>
    </submittedName>
</protein>
<feature type="region of interest" description="Disordered" evidence="1">
    <location>
        <begin position="159"/>
        <end position="235"/>
    </location>
</feature>
<name>A0A8S4Q4L7_OWEFU</name>
<feature type="non-terminal residue" evidence="2">
    <location>
        <position position="1"/>
    </location>
</feature>